<dbReference type="AlphaFoldDB" id="A0A1R1PXB5"/>
<dbReference type="InterPro" id="IPR010918">
    <property type="entry name" value="PurM-like_C_dom"/>
</dbReference>
<dbReference type="Pfam" id="PF02769">
    <property type="entry name" value="AIRS_C"/>
    <property type="match status" value="1"/>
</dbReference>
<evidence type="ECO:0000259" key="3">
    <source>
        <dbReference type="Pfam" id="PF02769"/>
    </source>
</evidence>
<keyword evidence="4" id="KW-0418">Kinase</keyword>
<name>A0A1R1PXB5_ZANCU</name>
<dbReference type="Gene3D" id="3.90.650.10">
    <property type="entry name" value="PurM-like C-terminal domain"/>
    <property type="match status" value="1"/>
</dbReference>
<dbReference type="EMBL" id="LSSK01000071">
    <property type="protein sequence ID" value="OMH85573.1"/>
    <property type="molecule type" value="Genomic_DNA"/>
</dbReference>
<dbReference type="Proteomes" id="UP000188320">
    <property type="component" value="Unassembled WGS sequence"/>
</dbReference>
<dbReference type="GO" id="GO:0016260">
    <property type="term" value="P:selenocysteine biosynthetic process"/>
    <property type="evidence" value="ECO:0007669"/>
    <property type="project" value="TreeGrafter"/>
</dbReference>
<dbReference type="OrthoDB" id="409395at2759"/>
<sequence length="195" mass="21585">MCRPVSAVPGDVLVLTKPLGTRVAVNAHVMLYNKEKEKKLLENFSKEEIISLYNSSIDSMVRLNRKAAQLMHKYKAHAATDVTGFGILGHANQLASNQKACVKFEIHTLPCFANALRVNDVFDYGLKTGYSAETSGGLLISISRENAPMLIKELHELEGWPAFVVGEVFERVGDSEPYAYLSNESLFVEVMDPHA</sequence>
<reference evidence="5" key="1">
    <citation type="submission" date="2017-01" db="EMBL/GenBank/DDBJ databases">
        <authorList>
            <person name="Wang Y."/>
            <person name="White M."/>
            <person name="Kvist S."/>
            <person name="Moncalvo J.-M."/>
        </authorList>
    </citation>
    <scope>NUCLEOTIDE SEQUENCE [LARGE SCALE GENOMIC DNA]</scope>
    <source>
        <strain evidence="5">COL-18-3</strain>
    </source>
</reference>
<proteinExistence type="predicted"/>
<dbReference type="PANTHER" id="PTHR10256:SF0">
    <property type="entry name" value="INACTIVE SELENIDE, WATER DIKINASE-LIKE PROTEIN-RELATED"/>
    <property type="match status" value="1"/>
</dbReference>
<accession>A0A1R1PXB5</accession>
<dbReference type="InterPro" id="IPR036676">
    <property type="entry name" value="PurM-like_C_sf"/>
</dbReference>
<dbReference type="GO" id="GO:0005524">
    <property type="term" value="F:ATP binding"/>
    <property type="evidence" value="ECO:0007669"/>
    <property type="project" value="UniProtKB-KW"/>
</dbReference>
<dbReference type="GO" id="GO:0004756">
    <property type="term" value="F:selenide, water dikinase activity"/>
    <property type="evidence" value="ECO:0007669"/>
    <property type="project" value="TreeGrafter"/>
</dbReference>
<dbReference type="InterPro" id="IPR004536">
    <property type="entry name" value="SPS/SelD"/>
</dbReference>
<keyword evidence="4" id="KW-0808">Transferase</keyword>
<evidence type="ECO:0000256" key="2">
    <source>
        <dbReference type="ARBA" id="ARBA00022840"/>
    </source>
</evidence>
<comment type="caution">
    <text evidence="4">The sequence shown here is derived from an EMBL/GenBank/DDBJ whole genome shotgun (WGS) entry which is preliminary data.</text>
</comment>
<organism evidence="4 5">
    <name type="scientific">Zancudomyces culisetae</name>
    <name type="common">Gut fungus</name>
    <name type="synonym">Smittium culisetae</name>
    <dbReference type="NCBI Taxonomy" id="1213189"/>
    <lineage>
        <taxon>Eukaryota</taxon>
        <taxon>Fungi</taxon>
        <taxon>Fungi incertae sedis</taxon>
        <taxon>Zoopagomycota</taxon>
        <taxon>Kickxellomycotina</taxon>
        <taxon>Harpellomycetes</taxon>
        <taxon>Harpellales</taxon>
        <taxon>Legeriomycetaceae</taxon>
        <taxon>Zancudomyces</taxon>
    </lineage>
</organism>
<protein>
    <submittedName>
        <fullName evidence="4">Selenide, water dikinase</fullName>
    </submittedName>
</protein>
<dbReference type="GO" id="GO:0005737">
    <property type="term" value="C:cytoplasm"/>
    <property type="evidence" value="ECO:0007669"/>
    <property type="project" value="TreeGrafter"/>
</dbReference>
<evidence type="ECO:0000256" key="1">
    <source>
        <dbReference type="ARBA" id="ARBA00022741"/>
    </source>
</evidence>
<keyword evidence="5" id="KW-1185">Reference proteome</keyword>
<gene>
    <name evidence="4" type="ORF">AX774_g861</name>
</gene>
<keyword evidence="2" id="KW-0067">ATP-binding</keyword>
<feature type="domain" description="PurM-like C-terminal" evidence="3">
    <location>
        <begin position="9"/>
        <end position="171"/>
    </location>
</feature>
<evidence type="ECO:0000313" key="5">
    <source>
        <dbReference type="Proteomes" id="UP000188320"/>
    </source>
</evidence>
<dbReference type="PANTHER" id="PTHR10256">
    <property type="entry name" value="SELENIDE, WATER DIKINASE"/>
    <property type="match status" value="1"/>
</dbReference>
<keyword evidence="1" id="KW-0547">Nucleotide-binding</keyword>
<evidence type="ECO:0000313" key="4">
    <source>
        <dbReference type="EMBL" id="OMH85573.1"/>
    </source>
</evidence>
<dbReference type="SUPFAM" id="SSF56042">
    <property type="entry name" value="PurM C-terminal domain-like"/>
    <property type="match status" value="1"/>
</dbReference>